<dbReference type="SUPFAM" id="SSF48557">
    <property type="entry name" value="L-aspartase-like"/>
    <property type="match status" value="1"/>
</dbReference>
<name>A0A2M6UWY6_9HYPH</name>
<dbReference type="InterPro" id="IPR024083">
    <property type="entry name" value="Fumarase/histidase_N"/>
</dbReference>
<dbReference type="OrthoDB" id="9769623at2"/>
<gene>
    <name evidence="2" type="ORF">CEV08_03165</name>
</gene>
<evidence type="ECO:0000313" key="3">
    <source>
        <dbReference type="Proteomes" id="UP000230791"/>
    </source>
</evidence>
<accession>A0A2M6UWY6</accession>
<organism evidence="2 3">
    <name type="scientific">Bartonella tribocorum</name>
    <dbReference type="NCBI Taxonomy" id="85701"/>
    <lineage>
        <taxon>Bacteria</taxon>
        <taxon>Pseudomonadati</taxon>
        <taxon>Pseudomonadota</taxon>
        <taxon>Alphaproteobacteria</taxon>
        <taxon>Hyphomicrobiales</taxon>
        <taxon>Bartonellaceae</taxon>
        <taxon>Bartonella</taxon>
    </lineage>
</organism>
<comment type="caution">
    <text evidence="2">The sequence shown here is derived from an EMBL/GenBank/DDBJ whole genome shotgun (WGS) entry which is preliminary data.</text>
</comment>
<evidence type="ECO:0000313" key="2">
    <source>
        <dbReference type="EMBL" id="PIT70614.1"/>
    </source>
</evidence>
<dbReference type="Gene3D" id="1.10.275.10">
    <property type="entry name" value="Fumarase/aspartase (N-terminal domain)"/>
    <property type="match status" value="1"/>
</dbReference>
<dbReference type="GO" id="GO:0005829">
    <property type="term" value="C:cytosol"/>
    <property type="evidence" value="ECO:0007669"/>
    <property type="project" value="TreeGrafter"/>
</dbReference>
<protein>
    <submittedName>
        <fullName evidence="2">Uncharacterized protein</fullName>
    </submittedName>
</protein>
<dbReference type="Proteomes" id="UP000230791">
    <property type="component" value="Unassembled WGS sequence"/>
</dbReference>
<dbReference type="InterPro" id="IPR008948">
    <property type="entry name" value="L-Aspartase-like"/>
</dbReference>
<dbReference type="PANTHER" id="PTHR43814">
    <property type="entry name" value="ARGININOSUCCINATE LYASE"/>
    <property type="match status" value="1"/>
</dbReference>
<dbReference type="PANTHER" id="PTHR43814:SF1">
    <property type="entry name" value="ARGININOSUCCINATE LYASE"/>
    <property type="match status" value="1"/>
</dbReference>
<dbReference type="GO" id="GO:0042450">
    <property type="term" value="P:L-arginine biosynthetic process via ornithine"/>
    <property type="evidence" value="ECO:0007669"/>
    <property type="project" value="InterPro"/>
</dbReference>
<evidence type="ECO:0000256" key="1">
    <source>
        <dbReference type="ARBA" id="ARBA00023239"/>
    </source>
</evidence>
<dbReference type="GO" id="GO:0004056">
    <property type="term" value="F:argininosuccinate lyase activity"/>
    <property type="evidence" value="ECO:0007669"/>
    <property type="project" value="InterPro"/>
</dbReference>
<keyword evidence="1" id="KW-0456">Lyase</keyword>
<reference evidence="2 3" key="1">
    <citation type="submission" date="2017-06" db="EMBL/GenBank/DDBJ databases">
        <title>Draft genome of Bartonella tribocorum C635.</title>
        <authorList>
            <person name="Hadjadj L."/>
            <person name="Jiyipong T."/>
            <person name="Diene S.M."/>
            <person name="Morand S."/>
            <person name="Rolain J.-M."/>
        </authorList>
    </citation>
    <scope>NUCLEOTIDE SEQUENCE [LARGE SCALE GENOMIC DNA]</scope>
    <source>
        <strain evidence="2 3">C635</strain>
    </source>
</reference>
<proteinExistence type="predicted"/>
<dbReference type="InterPro" id="IPR009049">
    <property type="entry name" value="Argininosuccinate_lyase"/>
</dbReference>
<sequence length="59" mass="6724">MVAYTEMFGRDLSRVWEAIERMNESLLGVAVLAGISFPIDRFMTAQALNFRVLTRNSID</sequence>
<dbReference type="AlphaFoldDB" id="A0A2M6UWY6"/>
<dbReference type="Gene3D" id="1.20.200.10">
    <property type="entry name" value="Fumarase/aspartase (Central domain)"/>
    <property type="match status" value="1"/>
</dbReference>
<dbReference type="EMBL" id="NJPP01000005">
    <property type="protein sequence ID" value="PIT70614.1"/>
    <property type="molecule type" value="Genomic_DNA"/>
</dbReference>